<sequence>MNLPTVNDKQIIEILKKQTEQVIGQPVKTPKDFTLLAEKIFRRIHVQISPTTLKRLWGYLNEPVAPRPSTLNYLAQFLGYSNLASFCESVHCPLDPQSHLVISRMIAAEQIPLRAHIRLTWAPERVCEIVHEGNGKFSVLRSQKTKLEAGDTFECKLFIEKEPLYLYNLIHSGQEIPAYVAGKKDGIYFEYI</sequence>
<proteinExistence type="predicted"/>
<name>A0A9E2P117_9BACT</name>
<reference evidence="1" key="2">
    <citation type="submission" date="2021-04" db="EMBL/GenBank/DDBJ databases">
        <authorList>
            <person name="Gilroy R."/>
        </authorList>
    </citation>
    <scope>NUCLEOTIDE SEQUENCE</scope>
    <source>
        <strain evidence="1">G3-2149</strain>
    </source>
</reference>
<evidence type="ECO:0000313" key="1">
    <source>
        <dbReference type="EMBL" id="MBU3853489.1"/>
    </source>
</evidence>
<comment type="caution">
    <text evidence="1">The sequence shown here is derived from an EMBL/GenBank/DDBJ whole genome shotgun (WGS) entry which is preliminary data.</text>
</comment>
<reference evidence="1" key="1">
    <citation type="journal article" date="2021" name="PeerJ">
        <title>Extensive microbial diversity within the chicken gut microbiome revealed by metagenomics and culture.</title>
        <authorList>
            <person name="Gilroy R."/>
            <person name="Ravi A."/>
            <person name="Getino M."/>
            <person name="Pursley I."/>
            <person name="Horton D.L."/>
            <person name="Alikhan N.F."/>
            <person name="Baker D."/>
            <person name="Gharbi K."/>
            <person name="Hall N."/>
            <person name="Watson M."/>
            <person name="Adriaenssens E.M."/>
            <person name="Foster-Nyarko E."/>
            <person name="Jarju S."/>
            <person name="Secka A."/>
            <person name="Antonio M."/>
            <person name="Oren A."/>
            <person name="Chaudhuri R.R."/>
            <person name="La Ragione R."/>
            <person name="Hildebrand F."/>
            <person name="Pallen M.J."/>
        </authorList>
    </citation>
    <scope>NUCLEOTIDE SEQUENCE</scope>
    <source>
        <strain evidence="1">G3-2149</strain>
    </source>
</reference>
<dbReference type="AlphaFoldDB" id="A0A9E2P117"/>
<accession>A0A9E2P117</accession>
<protein>
    <submittedName>
        <fullName evidence="1">Uncharacterized protein</fullName>
    </submittedName>
</protein>
<gene>
    <name evidence="1" type="ORF">H9789_06695</name>
</gene>
<dbReference type="Proteomes" id="UP000823865">
    <property type="component" value="Unassembled WGS sequence"/>
</dbReference>
<organism evidence="1 2">
    <name type="scientific">Candidatus Paraprevotella stercoravium</name>
    <dbReference type="NCBI Taxonomy" id="2838725"/>
    <lineage>
        <taxon>Bacteria</taxon>
        <taxon>Pseudomonadati</taxon>
        <taxon>Bacteroidota</taxon>
        <taxon>Bacteroidia</taxon>
        <taxon>Bacteroidales</taxon>
        <taxon>Prevotellaceae</taxon>
        <taxon>Paraprevotella</taxon>
    </lineage>
</organism>
<dbReference type="EMBL" id="JAHLFU010000141">
    <property type="protein sequence ID" value="MBU3853489.1"/>
    <property type="molecule type" value="Genomic_DNA"/>
</dbReference>
<evidence type="ECO:0000313" key="2">
    <source>
        <dbReference type="Proteomes" id="UP000823865"/>
    </source>
</evidence>